<dbReference type="Proteomes" id="UP000001116">
    <property type="component" value="Chromosome"/>
</dbReference>
<evidence type="ECO:0000256" key="1">
    <source>
        <dbReference type="SAM" id="Phobius"/>
    </source>
</evidence>
<name>A6W6R4_KINRD</name>
<dbReference type="HOGENOM" id="CLU_3414743_0_0_11"/>
<evidence type="ECO:0000313" key="3">
    <source>
        <dbReference type="Proteomes" id="UP000001116"/>
    </source>
</evidence>
<keyword evidence="1" id="KW-0812">Transmembrane</keyword>
<organism evidence="2 3">
    <name type="scientific">Kineococcus radiotolerans (strain ATCC BAA-149 / DSM 14245 / SRS30216)</name>
    <dbReference type="NCBI Taxonomy" id="266940"/>
    <lineage>
        <taxon>Bacteria</taxon>
        <taxon>Bacillati</taxon>
        <taxon>Actinomycetota</taxon>
        <taxon>Actinomycetes</taxon>
        <taxon>Kineosporiales</taxon>
        <taxon>Kineosporiaceae</taxon>
        <taxon>Kineococcus</taxon>
    </lineage>
</organism>
<proteinExistence type="predicted"/>
<gene>
    <name evidence="2" type="ordered locus">Krad_1015</name>
</gene>
<dbReference type="KEGG" id="kra:Krad_1015"/>
<sequence length="27" mass="2958">MLDVGYTVLTLVLALAATLLVRGLERR</sequence>
<keyword evidence="3" id="KW-1185">Reference proteome</keyword>
<dbReference type="AlphaFoldDB" id="A6W6R4"/>
<evidence type="ECO:0000313" key="2">
    <source>
        <dbReference type="EMBL" id="ABS02503.1"/>
    </source>
</evidence>
<accession>A6W6R4</accession>
<keyword evidence="1" id="KW-1133">Transmembrane helix</keyword>
<protein>
    <submittedName>
        <fullName evidence="2">Uncharacterized protein</fullName>
    </submittedName>
</protein>
<dbReference type="STRING" id="266940.Krad_1015"/>
<dbReference type="EMBL" id="CP000750">
    <property type="protein sequence ID" value="ABS02503.1"/>
    <property type="molecule type" value="Genomic_DNA"/>
</dbReference>
<keyword evidence="1" id="KW-0472">Membrane</keyword>
<reference evidence="3" key="1">
    <citation type="journal article" date="2008" name="PLoS ONE">
        <title>Survival in nuclear waste, extreme resistance, and potential applications gleaned from the genome sequence of Kineococcus radiotolerans SRS30216.</title>
        <authorList>
            <person name="Bagwell C.E."/>
            <person name="Bhat S."/>
            <person name="Hawkins G.M."/>
            <person name="Smith B.W."/>
            <person name="Biswas T."/>
            <person name="Hoover T.R."/>
            <person name="Saunders E."/>
            <person name="Han C.S."/>
            <person name="Tsodikov O.V."/>
            <person name="Shimkets L.J."/>
        </authorList>
    </citation>
    <scope>NUCLEOTIDE SEQUENCE [LARGE SCALE GENOMIC DNA]</scope>
    <source>
        <strain evidence="3">ATCC BAA-149 / DSM 14245 / SRS30216</strain>
    </source>
</reference>
<feature type="transmembrane region" description="Helical" evidence="1">
    <location>
        <begin position="6"/>
        <end position="24"/>
    </location>
</feature>